<organism evidence="2 3">
    <name type="scientific">Oryza sativa subsp. indica</name>
    <name type="common">Rice</name>
    <dbReference type="NCBI Taxonomy" id="39946"/>
    <lineage>
        <taxon>Eukaryota</taxon>
        <taxon>Viridiplantae</taxon>
        <taxon>Streptophyta</taxon>
        <taxon>Embryophyta</taxon>
        <taxon>Tracheophyta</taxon>
        <taxon>Spermatophyta</taxon>
        <taxon>Magnoliopsida</taxon>
        <taxon>Liliopsida</taxon>
        <taxon>Poales</taxon>
        <taxon>Poaceae</taxon>
        <taxon>BOP clade</taxon>
        <taxon>Oryzoideae</taxon>
        <taxon>Oryzeae</taxon>
        <taxon>Oryzinae</taxon>
        <taxon>Oryza</taxon>
        <taxon>Oryza sativa</taxon>
    </lineage>
</organism>
<sequence length="160" mass="16464">MPPSAAPTAISLSGRAGLPLPATGRADLSRDTSASLPSPTTSSSSADRSHAYSRAAAMPSTTGTTPAPATVARILLPWLSVAHGPWSLVAVWPVARACRSCGCHLQLLSVPAAQASWPWHADLPQPHQTTTHPARHPPLLAPSPAAASRRPLSCRLCAPG</sequence>
<feature type="region of interest" description="Disordered" evidence="1">
    <location>
        <begin position="125"/>
        <end position="147"/>
    </location>
</feature>
<dbReference type="Gramene" id="BGIOSGA036229-TA">
    <property type="protein sequence ID" value="BGIOSGA036229-PA"/>
    <property type="gene ID" value="BGIOSGA036229"/>
</dbReference>
<name>B8BPJ3_ORYSI</name>
<reference evidence="2 3" key="1">
    <citation type="journal article" date="2005" name="PLoS Biol.">
        <title>The genomes of Oryza sativa: a history of duplications.</title>
        <authorList>
            <person name="Yu J."/>
            <person name="Wang J."/>
            <person name="Lin W."/>
            <person name="Li S."/>
            <person name="Li H."/>
            <person name="Zhou J."/>
            <person name="Ni P."/>
            <person name="Dong W."/>
            <person name="Hu S."/>
            <person name="Zeng C."/>
            <person name="Zhang J."/>
            <person name="Zhang Y."/>
            <person name="Li R."/>
            <person name="Xu Z."/>
            <person name="Li S."/>
            <person name="Li X."/>
            <person name="Zheng H."/>
            <person name="Cong L."/>
            <person name="Lin L."/>
            <person name="Yin J."/>
            <person name="Geng J."/>
            <person name="Li G."/>
            <person name="Shi J."/>
            <person name="Liu J."/>
            <person name="Lv H."/>
            <person name="Li J."/>
            <person name="Wang J."/>
            <person name="Deng Y."/>
            <person name="Ran L."/>
            <person name="Shi X."/>
            <person name="Wang X."/>
            <person name="Wu Q."/>
            <person name="Li C."/>
            <person name="Ren X."/>
            <person name="Wang J."/>
            <person name="Wang X."/>
            <person name="Li D."/>
            <person name="Liu D."/>
            <person name="Zhang X."/>
            <person name="Ji Z."/>
            <person name="Zhao W."/>
            <person name="Sun Y."/>
            <person name="Zhang Z."/>
            <person name="Bao J."/>
            <person name="Han Y."/>
            <person name="Dong L."/>
            <person name="Ji J."/>
            <person name="Chen P."/>
            <person name="Wu S."/>
            <person name="Liu J."/>
            <person name="Xiao Y."/>
            <person name="Bu D."/>
            <person name="Tan J."/>
            <person name="Yang L."/>
            <person name="Ye C."/>
            <person name="Zhang J."/>
            <person name="Xu J."/>
            <person name="Zhou Y."/>
            <person name="Yu Y."/>
            <person name="Zhang B."/>
            <person name="Zhuang S."/>
            <person name="Wei H."/>
            <person name="Liu B."/>
            <person name="Lei M."/>
            <person name="Yu H."/>
            <person name="Li Y."/>
            <person name="Xu H."/>
            <person name="Wei S."/>
            <person name="He X."/>
            <person name="Fang L."/>
            <person name="Zhang Z."/>
            <person name="Zhang Y."/>
            <person name="Huang X."/>
            <person name="Su Z."/>
            <person name="Tong W."/>
            <person name="Li J."/>
            <person name="Tong Z."/>
            <person name="Li S."/>
            <person name="Ye J."/>
            <person name="Wang L."/>
            <person name="Fang L."/>
            <person name="Lei T."/>
            <person name="Chen C."/>
            <person name="Chen H."/>
            <person name="Xu Z."/>
            <person name="Li H."/>
            <person name="Huang H."/>
            <person name="Zhang F."/>
            <person name="Xu H."/>
            <person name="Li N."/>
            <person name="Zhao C."/>
            <person name="Li S."/>
            <person name="Dong L."/>
            <person name="Huang Y."/>
            <person name="Li L."/>
            <person name="Xi Y."/>
            <person name="Qi Q."/>
            <person name="Li W."/>
            <person name="Zhang B."/>
            <person name="Hu W."/>
            <person name="Zhang Y."/>
            <person name="Tian X."/>
            <person name="Jiao Y."/>
            <person name="Liang X."/>
            <person name="Jin J."/>
            <person name="Gao L."/>
            <person name="Zheng W."/>
            <person name="Hao B."/>
            <person name="Liu S."/>
            <person name="Wang W."/>
            <person name="Yuan L."/>
            <person name="Cao M."/>
            <person name="McDermott J."/>
            <person name="Samudrala R."/>
            <person name="Wang J."/>
            <person name="Wong G.K."/>
            <person name="Yang H."/>
        </authorList>
    </citation>
    <scope>NUCLEOTIDE SEQUENCE [LARGE SCALE GENOMIC DNA]</scope>
    <source>
        <strain evidence="3">cv. 93-11</strain>
    </source>
</reference>
<feature type="compositionally biased region" description="Low complexity" evidence="1">
    <location>
        <begin position="33"/>
        <end position="65"/>
    </location>
</feature>
<dbReference type="Proteomes" id="UP000007015">
    <property type="component" value="Chromosome 12"/>
</dbReference>
<feature type="region of interest" description="Disordered" evidence="1">
    <location>
        <begin position="1"/>
        <end position="65"/>
    </location>
</feature>
<proteinExistence type="predicted"/>
<dbReference type="EMBL" id="CM000137">
    <property type="protein sequence ID" value="EEC69241.1"/>
    <property type="molecule type" value="Genomic_DNA"/>
</dbReference>
<protein>
    <submittedName>
        <fullName evidence="2">Uncharacterized protein</fullName>
    </submittedName>
</protein>
<dbReference type="AlphaFoldDB" id="B8BPJ3"/>
<accession>B8BPJ3</accession>
<evidence type="ECO:0000256" key="1">
    <source>
        <dbReference type="SAM" id="MobiDB-lite"/>
    </source>
</evidence>
<keyword evidence="3" id="KW-1185">Reference proteome</keyword>
<evidence type="ECO:0000313" key="2">
    <source>
        <dbReference type="EMBL" id="EEC69241.1"/>
    </source>
</evidence>
<evidence type="ECO:0000313" key="3">
    <source>
        <dbReference type="Proteomes" id="UP000007015"/>
    </source>
</evidence>
<gene>
    <name evidence="2" type="ORF">OsI_38260</name>
</gene>
<dbReference type="HOGENOM" id="CLU_1655050_0_0_1"/>